<proteinExistence type="predicted"/>
<organism evidence="1 2">
    <name type="scientific">Paraglomus occultum</name>
    <dbReference type="NCBI Taxonomy" id="144539"/>
    <lineage>
        <taxon>Eukaryota</taxon>
        <taxon>Fungi</taxon>
        <taxon>Fungi incertae sedis</taxon>
        <taxon>Mucoromycota</taxon>
        <taxon>Glomeromycotina</taxon>
        <taxon>Glomeromycetes</taxon>
        <taxon>Paraglomerales</taxon>
        <taxon>Paraglomeraceae</taxon>
        <taxon>Paraglomus</taxon>
    </lineage>
</organism>
<accession>A0A9N9B0K0</accession>
<name>A0A9N9B0K0_9GLOM</name>
<evidence type="ECO:0000313" key="1">
    <source>
        <dbReference type="EMBL" id="CAG8548263.1"/>
    </source>
</evidence>
<dbReference type="OrthoDB" id="10386285at2759"/>
<gene>
    <name evidence="1" type="ORF">POCULU_LOCUS4887</name>
</gene>
<dbReference type="Proteomes" id="UP000789572">
    <property type="component" value="Unassembled WGS sequence"/>
</dbReference>
<evidence type="ECO:0000313" key="2">
    <source>
        <dbReference type="Proteomes" id="UP000789572"/>
    </source>
</evidence>
<reference evidence="1" key="1">
    <citation type="submission" date="2021-06" db="EMBL/GenBank/DDBJ databases">
        <authorList>
            <person name="Kallberg Y."/>
            <person name="Tangrot J."/>
            <person name="Rosling A."/>
        </authorList>
    </citation>
    <scope>NUCLEOTIDE SEQUENCE</scope>
    <source>
        <strain evidence="1">IA702</strain>
    </source>
</reference>
<dbReference type="AlphaFoldDB" id="A0A9N9B0K0"/>
<keyword evidence="2" id="KW-1185">Reference proteome</keyword>
<dbReference type="EMBL" id="CAJVPJ010000677">
    <property type="protein sequence ID" value="CAG8548263.1"/>
    <property type="molecule type" value="Genomic_DNA"/>
</dbReference>
<protein>
    <submittedName>
        <fullName evidence="1">3818_t:CDS:1</fullName>
    </submittedName>
</protein>
<comment type="caution">
    <text evidence="1">The sequence shown here is derived from an EMBL/GenBank/DDBJ whole genome shotgun (WGS) entry which is preliminary data.</text>
</comment>
<sequence>MDALNNVDNDYVRPVTNAYQSSYLGNFDFGDANSPLIHQSHTPNFLLSVSNDVDGMFTNTVNYDYASYQDNPSVPHFYPDNSTAVNGQLRSPNFDQAETHADSSCPLPVPCQTFCESYSDVTNDNPTDNYFQRLGASTTSDSSVSYILTQEPTNFGYVFMKVEYTQLGRIAAADVDKILALLKCEK</sequence>